<gene>
    <name evidence="4" type="ORF">GGD89_001986</name>
</gene>
<keyword evidence="5" id="KW-1185">Reference proteome</keyword>
<reference evidence="4 5" key="1">
    <citation type="submission" date="2020-08" db="EMBL/GenBank/DDBJ databases">
        <title>Genome sequencing of Purple Non-Sulfur Bacteria from various extreme environments.</title>
        <authorList>
            <person name="Mayer M."/>
        </authorList>
    </citation>
    <scope>NUCLEOTIDE SEQUENCE [LARGE SCALE GENOMIC DNA]</scope>
    <source>
        <strain evidence="4 5">JA131</strain>
    </source>
</reference>
<dbReference type="Proteomes" id="UP000554286">
    <property type="component" value="Unassembled WGS sequence"/>
</dbReference>
<dbReference type="RefSeq" id="WP_184044665.1">
    <property type="nucleotide sequence ID" value="NZ_JACIGK010000013.1"/>
</dbReference>
<feature type="chain" id="PRO_5030726052" evidence="2">
    <location>
        <begin position="28"/>
        <end position="294"/>
    </location>
</feature>
<feature type="compositionally biased region" description="Low complexity" evidence="1">
    <location>
        <begin position="13"/>
        <end position="37"/>
    </location>
</feature>
<dbReference type="InterPro" id="IPR016071">
    <property type="entry name" value="Staphylococal_nuclease_OB-fold"/>
</dbReference>
<evidence type="ECO:0000259" key="3">
    <source>
        <dbReference type="SMART" id="SM00318"/>
    </source>
</evidence>
<keyword evidence="4" id="KW-0540">Nuclease</keyword>
<feature type="compositionally biased region" description="Basic residues" evidence="1">
    <location>
        <begin position="1"/>
        <end position="12"/>
    </location>
</feature>
<protein>
    <submittedName>
        <fullName evidence="4">Endonuclease YncB(Thermonuclease family)</fullName>
    </submittedName>
</protein>
<keyword evidence="4" id="KW-0378">Hydrolase</keyword>
<dbReference type="SMART" id="SM00318">
    <property type="entry name" value="SNc"/>
    <property type="match status" value="1"/>
</dbReference>
<dbReference type="PROSITE" id="PS51318">
    <property type="entry name" value="TAT"/>
    <property type="match status" value="1"/>
</dbReference>
<dbReference type="Gene3D" id="2.40.50.90">
    <property type="match status" value="1"/>
</dbReference>
<keyword evidence="2" id="KW-0732">Signal</keyword>
<organism evidence="4 5">
    <name type="scientific">Roseospira visakhapatnamensis</name>
    <dbReference type="NCBI Taxonomy" id="390880"/>
    <lineage>
        <taxon>Bacteria</taxon>
        <taxon>Pseudomonadati</taxon>
        <taxon>Pseudomonadota</taxon>
        <taxon>Alphaproteobacteria</taxon>
        <taxon>Rhodospirillales</taxon>
        <taxon>Rhodospirillaceae</taxon>
        <taxon>Roseospira</taxon>
    </lineage>
</organism>
<accession>A0A7W6RDJ7</accession>
<evidence type="ECO:0000256" key="1">
    <source>
        <dbReference type="SAM" id="MobiDB-lite"/>
    </source>
</evidence>
<dbReference type="InterPro" id="IPR006311">
    <property type="entry name" value="TAT_signal"/>
</dbReference>
<dbReference type="InterPro" id="IPR035437">
    <property type="entry name" value="SNase_OB-fold_sf"/>
</dbReference>
<proteinExistence type="predicted"/>
<feature type="signal peptide" evidence="2">
    <location>
        <begin position="1"/>
        <end position="27"/>
    </location>
</feature>
<evidence type="ECO:0000313" key="5">
    <source>
        <dbReference type="Proteomes" id="UP000554286"/>
    </source>
</evidence>
<feature type="domain" description="TNase-like" evidence="3">
    <location>
        <begin position="47"/>
        <end position="193"/>
    </location>
</feature>
<sequence length="294" mass="31774">MRRPRTPTRRRVLALGTTAGLATPLLGTGPGAGARATPPAPGLSPAEPVPVAGVRDDGTLVLAGGETLALTAVRLPQAADLPRNRHGAGEAARVQAVRAEALTRIRAACRTAVARPWVPAVGRDRHGRLLAQVEVLPPSGAAPGGSNGRWLQADLIAAGLARVETMAGAAAGADRLLSLEARARRARRGLWADALYHPRHHDQTWPWIGTFQIVRGVVRDVALVRGRLYLNFGPDWRRDFTVMVERPRRTDLDPTRLRDLRAQLVQVRGWLFPTNGPMIALDHAAPLETRVWLD</sequence>
<evidence type="ECO:0000313" key="4">
    <source>
        <dbReference type="EMBL" id="MBB4266355.1"/>
    </source>
</evidence>
<dbReference type="AlphaFoldDB" id="A0A7W6RDJ7"/>
<keyword evidence="4" id="KW-0255">Endonuclease</keyword>
<dbReference type="SUPFAM" id="SSF50199">
    <property type="entry name" value="Staphylococcal nuclease"/>
    <property type="match status" value="1"/>
</dbReference>
<comment type="caution">
    <text evidence="4">The sequence shown here is derived from an EMBL/GenBank/DDBJ whole genome shotgun (WGS) entry which is preliminary data.</text>
</comment>
<evidence type="ECO:0000256" key="2">
    <source>
        <dbReference type="SAM" id="SignalP"/>
    </source>
</evidence>
<dbReference type="EMBL" id="JACIGK010000013">
    <property type="protein sequence ID" value="MBB4266355.1"/>
    <property type="molecule type" value="Genomic_DNA"/>
</dbReference>
<feature type="region of interest" description="Disordered" evidence="1">
    <location>
        <begin position="1"/>
        <end position="51"/>
    </location>
</feature>
<dbReference type="Pfam" id="PF00565">
    <property type="entry name" value="SNase"/>
    <property type="match status" value="1"/>
</dbReference>
<dbReference type="GO" id="GO:0004519">
    <property type="term" value="F:endonuclease activity"/>
    <property type="evidence" value="ECO:0007669"/>
    <property type="project" value="UniProtKB-KW"/>
</dbReference>
<name>A0A7W6RDJ7_9PROT</name>